<evidence type="ECO:0000256" key="3">
    <source>
        <dbReference type="ARBA" id="ARBA00022692"/>
    </source>
</evidence>
<dbReference type="OrthoDB" id="419616at2759"/>
<evidence type="ECO:0000256" key="2">
    <source>
        <dbReference type="ARBA" id="ARBA00022448"/>
    </source>
</evidence>
<sequence length="322" mass="34774">MVCEGAVLCLAHAYLADNVPDHRRASMFGILSGISSCSFVTGNLLTRFLPSVGSVFQVSAAVAMVSVVYMRIFLPESNMEANVIAISSKEETKDECLLEKGRINSHRPFRTTLSLHDSISLLRNSTKFSQAAIVAFFSMLGELGLLSSAMYYLKAEFHFDKDQFAELLIITGIAGIISQMILMPFLSRLINEEKLLAIGLASSCIYVVYLASALQILAVFVTPSLRTIVSKQAGPTEQGKAQGCITGLNSLAGIISPLVFSPLTALFLSDNAPFHFPGFSIMCATLTVMIAFIQSILMKAGPAPSHLPVSDSKIDEYDSVEP</sequence>
<reference evidence="8 9" key="1">
    <citation type="journal article" date="2018" name="Mol. Plant">
        <title>The genome of Artemisia annua provides insight into the evolution of Asteraceae family and artemisinin biosynthesis.</title>
        <authorList>
            <person name="Shen Q."/>
            <person name="Zhang L."/>
            <person name="Liao Z."/>
            <person name="Wang S."/>
            <person name="Yan T."/>
            <person name="Shi P."/>
            <person name="Liu M."/>
            <person name="Fu X."/>
            <person name="Pan Q."/>
            <person name="Wang Y."/>
            <person name="Lv Z."/>
            <person name="Lu X."/>
            <person name="Zhang F."/>
            <person name="Jiang W."/>
            <person name="Ma Y."/>
            <person name="Chen M."/>
            <person name="Hao X."/>
            <person name="Li L."/>
            <person name="Tang Y."/>
            <person name="Lv G."/>
            <person name="Zhou Y."/>
            <person name="Sun X."/>
            <person name="Brodelius P.E."/>
            <person name="Rose J.K.C."/>
            <person name="Tang K."/>
        </authorList>
    </citation>
    <scope>NUCLEOTIDE SEQUENCE [LARGE SCALE GENOMIC DNA]</scope>
    <source>
        <strain evidence="9">cv. Huhao1</strain>
        <tissue evidence="8">Leaf</tissue>
    </source>
</reference>
<protein>
    <submittedName>
        <fullName evidence="8">Major facilitator superfamily</fullName>
    </submittedName>
</protein>
<proteinExistence type="inferred from homology"/>
<gene>
    <name evidence="8" type="ORF">CTI12_AA428270</name>
</gene>
<feature type="transmembrane region" description="Helical" evidence="7">
    <location>
        <begin position="165"/>
        <end position="186"/>
    </location>
</feature>
<dbReference type="Gene3D" id="1.20.1250.20">
    <property type="entry name" value="MFS general substrate transporter like domains"/>
    <property type="match status" value="1"/>
</dbReference>
<feature type="transmembrane region" description="Helical" evidence="7">
    <location>
        <begin position="131"/>
        <end position="153"/>
    </location>
</feature>
<keyword evidence="9" id="KW-1185">Reference proteome</keyword>
<dbReference type="AlphaFoldDB" id="A0A2U1M1V9"/>
<feature type="transmembrane region" description="Helical" evidence="7">
    <location>
        <begin position="52"/>
        <end position="72"/>
    </location>
</feature>
<dbReference type="PANTHER" id="PTHR23504:SF1">
    <property type="entry name" value="GH21943P-RELATED"/>
    <property type="match status" value="1"/>
</dbReference>
<organism evidence="8 9">
    <name type="scientific">Artemisia annua</name>
    <name type="common">Sweet wormwood</name>
    <dbReference type="NCBI Taxonomy" id="35608"/>
    <lineage>
        <taxon>Eukaryota</taxon>
        <taxon>Viridiplantae</taxon>
        <taxon>Streptophyta</taxon>
        <taxon>Embryophyta</taxon>
        <taxon>Tracheophyta</taxon>
        <taxon>Spermatophyta</taxon>
        <taxon>Magnoliopsida</taxon>
        <taxon>eudicotyledons</taxon>
        <taxon>Gunneridae</taxon>
        <taxon>Pentapetalae</taxon>
        <taxon>asterids</taxon>
        <taxon>campanulids</taxon>
        <taxon>Asterales</taxon>
        <taxon>Asteraceae</taxon>
        <taxon>Asteroideae</taxon>
        <taxon>Anthemideae</taxon>
        <taxon>Artemisiinae</taxon>
        <taxon>Artemisia</taxon>
    </lineage>
</organism>
<evidence type="ECO:0000256" key="1">
    <source>
        <dbReference type="ARBA" id="ARBA00004141"/>
    </source>
</evidence>
<dbReference type="InterPro" id="IPR011701">
    <property type="entry name" value="MFS"/>
</dbReference>
<dbReference type="Proteomes" id="UP000245207">
    <property type="component" value="Unassembled WGS sequence"/>
</dbReference>
<feature type="transmembrane region" description="Helical" evidence="7">
    <location>
        <begin position="25"/>
        <end position="45"/>
    </location>
</feature>
<evidence type="ECO:0000256" key="7">
    <source>
        <dbReference type="SAM" id="Phobius"/>
    </source>
</evidence>
<evidence type="ECO:0000256" key="6">
    <source>
        <dbReference type="ARBA" id="ARBA00044504"/>
    </source>
</evidence>
<feature type="transmembrane region" description="Helical" evidence="7">
    <location>
        <begin position="274"/>
        <end position="297"/>
    </location>
</feature>
<dbReference type="GO" id="GO:0016020">
    <property type="term" value="C:membrane"/>
    <property type="evidence" value="ECO:0007669"/>
    <property type="project" value="UniProtKB-SubCell"/>
</dbReference>
<keyword evidence="3 7" id="KW-0812">Transmembrane</keyword>
<evidence type="ECO:0000313" key="9">
    <source>
        <dbReference type="Proteomes" id="UP000245207"/>
    </source>
</evidence>
<dbReference type="STRING" id="35608.A0A2U1M1V9"/>
<comment type="subcellular location">
    <subcellularLocation>
        <location evidence="1">Membrane</location>
        <topology evidence="1">Multi-pass membrane protein</topology>
    </subcellularLocation>
</comment>
<dbReference type="SUPFAM" id="SSF103473">
    <property type="entry name" value="MFS general substrate transporter"/>
    <property type="match status" value="1"/>
</dbReference>
<feature type="transmembrane region" description="Helical" evidence="7">
    <location>
        <begin position="243"/>
        <end position="268"/>
    </location>
</feature>
<dbReference type="PANTHER" id="PTHR23504">
    <property type="entry name" value="MAJOR FACILITATOR SUPERFAMILY DOMAIN-CONTAINING PROTEIN 10"/>
    <property type="match status" value="1"/>
</dbReference>
<keyword evidence="4 7" id="KW-1133">Transmembrane helix</keyword>
<evidence type="ECO:0000313" key="8">
    <source>
        <dbReference type="EMBL" id="PWA55221.1"/>
    </source>
</evidence>
<accession>A0A2U1M1V9</accession>
<evidence type="ECO:0000256" key="5">
    <source>
        <dbReference type="ARBA" id="ARBA00023136"/>
    </source>
</evidence>
<evidence type="ECO:0000256" key="4">
    <source>
        <dbReference type="ARBA" id="ARBA00022989"/>
    </source>
</evidence>
<comment type="caution">
    <text evidence="8">The sequence shown here is derived from an EMBL/GenBank/DDBJ whole genome shotgun (WGS) entry which is preliminary data.</text>
</comment>
<name>A0A2U1M1V9_ARTAN</name>
<dbReference type="Pfam" id="PF07690">
    <property type="entry name" value="MFS_1"/>
    <property type="match status" value="1"/>
</dbReference>
<keyword evidence="5 7" id="KW-0472">Membrane</keyword>
<feature type="transmembrane region" description="Helical" evidence="7">
    <location>
        <begin position="198"/>
        <end position="222"/>
    </location>
</feature>
<comment type="similarity">
    <text evidence="6">Belongs to the major facilitator superfamily. Phosphate:H(+) symporter (TC 2.A.1.9) family.</text>
</comment>
<keyword evidence="2" id="KW-0813">Transport</keyword>
<dbReference type="GO" id="GO:0022857">
    <property type="term" value="F:transmembrane transporter activity"/>
    <property type="evidence" value="ECO:0007669"/>
    <property type="project" value="InterPro"/>
</dbReference>
<dbReference type="EMBL" id="PKPP01006820">
    <property type="protein sequence ID" value="PWA55221.1"/>
    <property type="molecule type" value="Genomic_DNA"/>
</dbReference>
<dbReference type="InterPro" id="IPR036259">
    <property type="entry name" value="MFS_trans_sf"/>
</dbReference>